<dbReference type="OrthoDB" id="10561768at2759"/>
<dbReference type="VEuPathDB" id="VectorBase:BGLAX_045933"/>
<accession>A0A2C9M0Q4</accession>
<feature type="compositionally biased region" description="Low complexity" evidence="1">
    <location>
        <begin position="7"/>
        <end position="27"/>
    </location>
</feature>
<dbReference type="VEuPathDB" id="VectorBase:BGLB037207"/>
<evidence type="ECO:0000313" key="3">
    <source>
        <dbReference type="Proteomes" id="UP000076420"/>
    </source>
</evidence>
<sequence>MPKKKISMVSVSSQSDFSSSLADSHGSTMSTVSVKQEKAPKGRFKALVQKMTQEQKKNEKTGEDKKMKTDKETEKGKKPEGKHETKTNEKRIDDKSSTTKKESNTDKKNDKNSKTKNEVDQEKNSKKKQSKITNRKKDKKTLQSTKDTDSSDSPDDTEDMSPSNTTVAGKNIDRRNSSYDGITISIRKKYFLTPEDSDEEEDEGDKGRRSSWIGSFFIQMFLGLRNIQNTVVKMFRSKSIDTGDGVDAVSESVISAGAKEVTKETDDASVSTVSTRRKKRKSKFRWFWRRKKKGKLRPRKIKKSRGLWRRFKWFTRKKSSVQEPGNVLSAAMT</sequence>
<feature type="region of interest" description="Disordered" evidence="1">
    <location>
        <begin position="1"/>
        <end position="179"/>
    </location>
</feature>
<dbReference type="AlphaFoldDB" id="A0A2C9M0Q4"/>
<dbReference type="EnsemblMetazoa" id="BGLB037207-RA">
    <property type="protein sequence ID" value="BGLB037207-PA"/>
    <property type="gene ID" value="BGLB037207"/>
</dbReference>
<organism evidence="2 3">
    <name type="scientific">Biomphalaria glabrata</name>
    <name type="common">Bloodfluke planorb</name>
    <name type="synonym">Freshwater snail</name>
    <dbReference type="NCBI Taxonomy" id="6526"/>
    <lineage>
        <taxon>Eukaryota</taxon>
        <taxon>Metazoa</taxon>
        <taxon>Spiralia</taxon>
        <taxon>Lophotrochozoa</taxon>
        <taxon>Mollusca</taxon>
        <taxon>Gastropoda</taxon>
        <taxon>Heterobranchia</taxon>
        <taxon>Euthyneura</taxon>
        <taxon>Panpulmonata</taxon>
        <taxon>Hygrophila</taxon>
        <taxon>Lymnaeoidea</taxon>
        <taxon>Planorbidae</taxon>
        <taxon>Biomphalaria</taxon>
    </lineage>
</organism>
<name>A0A2C9M0Q4_BIOGL</name>
<dbReference type="Proteomes" id="UP000076420">
    <property type="component" value="Unassembled WGS sequence"/>
</dbReference>
<evidence type="ECO:0000313" key="2">
    <source>
        <dbReference type="EnsemblMetazoa" id="BGLB037207-PA"/>
    </source>
</evidence>
<feature type="compositionally biased region" description="Basic residues" evidence="1">
    <location>
        <begin position="125"/>
        <end position="139"/>
    </location>
</feature>
<feature type="compositionally biased region" description="Basic and acidic residues" evidence="1">
    <location>
        <begin position="53"/>
        <end position="124"/>
    </location>
</feature>
<feature type="compositionally biased region" description="Acidic residues" evidence="1">
    <location>
        <begin position="150"/>
        <end position="159"/>
    </location>
</feature>
<gene>
    <name evidence="2" type="primary">106072855</name>
</gene>
<dbReference type="STRING" id="6526.A0A2C9M0Q4"/>
<proteinExistence type="predicted"/>
<dbReference type="KEGG" id="bgt:106072855"/>
<evidence type="ECO:0000256" key="1">
    <source>
        <dbReference type="SAM" id="MobiDB-lite"/>
    </source>
</evidence>
<dbReference type="RefSeq" id="XP_013088759.2">
    <property type="nucleotide sequence ID" value="XM_013233305.2"/>
</dbReference>
<protein>
    <submittedName>
        <fullName evidence="2">Uncharacterized protein</fullName>
    </submittedName>
</protein>
<reference evidence="2" key="1">
    <citation type="submission" date="2020-05" db="UniProtKB">
        <authorList>
            <consortium name="EnsemblMetazoa"/>
        </authorList>
    </citation>
    <scope>IDENTIFICATION</scope>
    <source>
        <strain evidence="2">BB02</strain>
    </source>
</reference>